<dbReference type="STRING" id="1121869.SAMN03084138_04358"/>
<dbReference type="SUPFAM" id="SSF53335">
    <property type="entry name" value="S-adenosyl-L-methionine-dependent methyltransferases"/>
    <property type="match status" value="1"/>
</dbReference>
<evidence type="ECO:0000256" key="1">
    <source>
        <dbReference type="ARBA" id="ARBA00022552"/>
    </source>
</evidence>
<dbReference type="PANTHER" id="PTHR43042">
    <property type="entry name" value="SAM-DEPENDENT METHYLTRANSFERASE"/>
    <property type="match status" value="1"/>
</dbReference>
<evidence type="ECO:0000256" key="2">
    <source>
        <dbReference type="ARBA" id="ARBA00022603"/>
    </source>
</evidence>
<dbReference type="GeneID" id="35869999"/>
<evidence type="ECO:0000256" key="3">
    <source>
        <dbReference type="ARBA" id="ARBA00022679"/>
    </source>
</evidence>
<proteinExistence type="predicted"/>
<dbReference type="Gene3D" id="3.40.50.150">
    <property type="entry name" value="Vaccinia Virus protein VP39"/>
    <property type="match status" value="1"/>
</dbReference>
<protein>
    <submittedName>
        <fullName evidence="6">23S rRNA (Cytosine1962-C5)-methyltransferase</fullName>
    </submittedName>
</protein>
<dbReference type="InterPro" id="IPR029063">
    <property type="entry name" value="SAM-dependent_MTases_sf"/>
</dbReference>
<keyword evidence="3 6" id="KW-0808">Transferase</keyword>
<dbReference type="InterPro" id="IPR019614">
    <property type="entry name" value="SAM-dep_methyl-trfase"/>
</dbReference>
<gene>
    <name evidence="6" type="ORF">SAMN03084138_04358</name>
</gene>
<dbReference type="OrthoDB" id="9805492at2"/>
<evidence type="ECO:0000313" key="6">
    <source>
        <dbReference type="EMBL" id="SFQ20655.1"/>
    </source>
</evidence>
<keyword evidence="1" id="KW-0698">rRNA processing</keyword>
<keyword evidence="4" id="KW-0949">S-adenosyl-L-methionine</keyword>
<dbReference type="Pfam" id="PF10672">
    <property type="entry name" value="Methyltrans_SAM"/>
    <property type="match status" value="1"/>
</dbReference>
<name>A0A1I5WLK8_9GAMM</name>
<dbReference type="GO" id="GO:0006364">
    <property type="term" value="P:rRNA processing"/>
    <property type="evidence" value="ECO:0007669"/>
    <property type="project" value="UniProtKB-KW"/>
</dbReference>
<dbReference type="CDD" id="cd02440">
    <property type="entry name" value="AdoMet_MTases"/>
    <property type="match status" value="1"/>
</dbReference>
<dbReference type="AlphaFoldDB" id="A0A1I5WLK8"/>
<evidence type="ECO:0000313" key="7">
    <source>
        <dbReference type="Proteomes" id="UP000182692"/>
    </source>
</evidence>
<dbReference type="Proteomes" id="UP000182692">
    <property type="component" value="Unassembled WGS sequence"/>
</dbReference>
<evidence type="ECO:0000256" key="4">
    <source>
        <dbReference type="ARBA" id="ARBA00022691"/>
    </source>
</evidence>
<dbReference type="GO" id="GO:0032259">
    <property type="term" value="P:methylation"/>
    <property type="evidence" value="ECO:0007669"/>
    <property type="project" value="UniProtKB-KW"/>
</dbReference>
<sequence length="316" mass="35691">MMNPDALSTFFTVISERLPACGNEVRRVFHGRGRCYEGLEQITADWLGSGVLQIAIFKEDEAAFYEALKQGITEFQHGDVWKEVGGNTIVVQHRDREGAETETFVGEQPQQINVIENGLTYKLDLGKRQNNGLFLDMRLGREWVQNNAKHKRVLNLFAYTCGFSVAAIEGKADQVVNLDMARSSLSRGRENHQLNQHNLNQVAFLGHELFKSWGKVKKYGPYDLVIIDPPSFQKGSFVLTKDYAKILRRLPELVVEGGDVLACVNSPDIQPSFLTEQMAECAPAFEFVSRLDNPPEFEDIDADSALKVMHFRHRVS</sequence>
<dbReference type="EMBL" id="FOWR01000050">
    <property type="protein sequence ID" value="SFQ20655.1"/>
    <property type="molecule type" value="Genomic_DNA"/>
</dbReference>
<evidence type="ECO:0000259" key="5">
    <source>
        <dbReference type="Pfam" id="PF10672"/>
    </source>
</evidence>
<keyword evidence="2 6" id="KW-0489">Methyltransferase</keyword>
<dbReference type="RefSeq" id="WP_074928584.1">
    <property type="nucleotide sequence ID" value="NZ_FOWR01000050.1"/>
</dbReference>
<feature type="domain" description="S-adenosylmethionine-dependent methyltransferase" evidence="5">
    <location>
        <begin position="26"/>
        <end position="312"/>
    </location>
</feature>
<accession>A0A1I5WLK8</accession>
<dbReference type="PANTHER" id="PTHR43042:SF3">
    <property type="entry name" value="RIBOSOMAL RNA LARGE SUBUNIT METHYLTRANSFERASE YWBD-RELATED"/>
    <property type="match status" value="1"/>
</dbReference>
<organism evidence="6 7">
    <name type="scientific">Enterovibrio norvegicus DSM 15893</name>
    <dbReference type="NCBI Taxonomy" id="1121869"/>
    <lineage>
        <taxon>Bacteria</taxon>
        <taxon>Pseudomonadati</taxon>
        <taxon>Pseudomonadota</taxon>
        <taxon>Gammaproteobacteria</taxon>
        <taxon>Vibrionales</taxon>
        <taxon>Vibrionaceae</taxon>
        <taxon>Enterovibrio</taxon>
    </lineage>
</organism>
<reference evidence="6 7" key="1">
    <citation type="submission" date="2016-10" db="EMBL/GenBank/DDBJ databases">
        <authorList>
            <person name="de Groot N.N."/>
        </authorList>
    </citation>
    <scope>NUCLEOTIDE SEQUENCE [LARGE SCALE GENOMIC DNA]</scope>
    <source>
        <strain evidence="6 7">DSM 15893</strain>
    </source>
</reference>
<dbReference type="GO" id="GO:0008168">
    <property type="term" value="F:methyltransferase activity"/>
    <property type="evidence" value="ECO:0007669"/>
    <property type="project" value="UniProtKB-KW"/>
</dbReference>